<keyword evidence="2" id="KW-1185">Reference proteome</keyword>
<dbReference type="HOGENOM" id="CLU_2422847_0_0_6"/>
<dbReference type="AlphaFoldDB" id="Q2SFD6"/>
<dbReference type="OrthoDB" id="9182617at2"/>
<reference evidence="1 2" key="1">
    <citation type="journal article" date="2005" name="Nucleic Acids Res.">
        <title>Genomic blueprint of Hahella chejuensis, a marine microbe producing an algicidal agent.</title>
        <authorList>
            <person name="Jeong H."/>
            <person name="Yim J.H."/>
            <person name="Lee C."/>
            <person name="Choi S.-H."/>
            <person name="Park Y.K."/>
            <person name="Yoon S.H."/>
            <person name="Hur C.-G."/>
            <person name="Kang H.-Y."/>
            <person name="Kim D."/>
            <person name="Lee H.H."/>
            <person name="Park K.H."/>
            <person name="Park S.-H."/>
            <person name="Park H.-S."/>
            <person name="Lee H.K."/>
            <person name="Oh T.K."/>
            <person name="Kim J.F."/>
        </authorList>
    </citation>
    <scope>NUCLEOTIDE SEQUENCE [LARGE SCALE GENOMIC DNA]</scope>
    <source>
        <strain evidence="1 2">KCTC 2396</strain>
    </source>
</reference>
<dbReference type="RefSeq" id="WP_011397705.1">
    <property type="nucleotide sequence ID" value="NC_007645.1"/>
</dbReference>
<organism evidence="1 2">
    <name type="scientific">Hahella chejuensis (strain KCTC 2396)</name>
    <dbReference type="NCBI Taxonomy" id="349521"/>
    <lineage>
        <taxon>Bacteria</taxon>
        <taxon>Pseudomonadati</taxon>
        <taxon>Pseudomonadota</taxon>
        <taxon>Gammaproteobacteria</taxon>
        <taxon>Oceanospirillales</taxon>
        <taxon>Hahellaceae</taxon>
        <taxon>Hahella</taxon>
    </lineage>
</organism>
<gene>
    <name evidence="1" type="ordered locus">HCH_03916</name>
</gene>
<name>Q2SFD6_HAHCH</name>
<proteinExistence type="predicted"/>
<evidence type="ECO:0000313" key="1">
    <source>
        <dbReference type="EMBL" id="ABC30638.1"/>
    </source>
</evidence>
<evidence type="ECO:0000313" key="2">
    <source>
        <dbReference type="Proteomes" id="UP000000238"/>
    </source>
</evidence>
<dbReference type="KEGG" id="hch:HCH_03916"/>
<sequence length="91" mass="10118">MNIEEQEKIIGLLGSMAMYNDKGIHWTDASPEKAAQVRDGFRKAIDNLIAEIGQDNIPEQVLTLLRSDKVLVDGQGSAYTEARRLFKSLNA</sequence>
<accession>Q2SFD6</accession>
<dbReference type="Proteomes" id="UP000000238">
    <property type="component" value="Chromosome"/>
</dbReference>
<protein>
    <submittedName>
        <fullName evidence="1">Uncharacterized protein</fullName>
    </submittedName>
</protein>
<dbReference type="EMBL" id="CP000155">
    <property type="protein sequence ID" value="ABC30638.1"/>
    <property type="molecule type" value="Genomic_DNA"/>
</dbReference>
<dbReference type="STRING" id="349521.HCH_03916"/>